<reference evidence="2 3" key="1">
    <citation type="submission" date="2017-01" db="EMBL/GenBank/DDBJ databases">
        <authorList>
            <consortium name="Urmite Genomes"/>
        </authorList>
    </citation>
    <scope>NUCLEOTIDE SEQUENCE [LARGE SCALE GENOMIC DNA]</scope>
    <source>
        <strain evidence="2 3">AB215</strain>
    </source>
</reference>
<proteinExistence type="predicted"/>
<feature type="region of interest" description="Disordered" evidence="1">
    <location>
        <begin position="1"/>
        <end position="24"/>
    </location>
</feature>
<sequence>VFVDPKALHSGGNQSYRAGDHAQEAAGHLSRAGLPSGMFGEFPAADDFHGIVSAAHVHHMKTLQAHQETLTGIGGKAHKAASGFVDMDEQGAAKLQAVRPS</sequence>
<dbReference type="Proteomes" id="UP000240424">
    <property type="component" value="Unassembled WGS sequence"/>
</dbReference>
<evidence type="ECO:0000256" key="1">
    <source>
        <dbReference type="SAM" id="MobiDB-lite"/>
    </source>
</evidence>
<dbReference type="AlphaFoldDB" id="A0A2U3PEV2"/>
<evidence type="ECO:0000313" key="3">
    <source>
        <dbReference type="Proteomes" id="UP000240424"/>
    </source>
</evidence>
<evidence type="ECO:0000313" key="2">
    <source>
        <dbReference type="EMBL" id="SPM42278.1"/>
    </source>
</evidence>
<dbReference type="STRING" id="1841861.GCA_900157365_02818"/>
<dbReference type="EMBL" id="FUEZ01000004">
    <property type="protein sequence ID" value="SPM42278.1"/>
    <property type="molecule type" value="Genomic_DNA"/>
</dbReference>
<gene>
    <name evidence="2" type="ORF">MNAB215_4498</name>
</gene>
<evidence type="ECO:0008006" key="4">
    <source>
        <dbReference type="Google" id="ProtNLM"/>
    </source>
</evidence>
<organism evidence="2 3">
    <name type="scientific">Mycobacterium numidiamassiliense</name>
    <dbReference type="NCBI Taxonomy" id="1841861"/>
    <lineage>
        <taxon>Bacteria</taxon>
        <taxon>Bacillati</taxon>
        <taxon>Actinomycetota</taxon>
        <taxon>Actinomycetes</taxon>
        <taxon>Mycobacteriales</taxon>
        <taxon>Mycobacteriaceae</taxon>
        <taxon>Mycobacterium</taxon>
    </lineage>
</organism>
<dbReference type="InterPro" id="IPR022534">
    <property type="entry name" value="DUF2563"/>
</dbReference>
<name>A0A2U3PEV2_9MYCO</name>
<dbReference type="Pfam" id="PF10817">
    <property type="entry name" value="DUF2563"/>
    <property type="match status" value="1"/>
</dbReference>
<feature type="non-terminal residue" evidence="2">
    <location>
        <position position="1"/>
    </location>
</feature>
<accession>A0A2U3PEV2</accession>
<protein>
    <recommendedName>
        <fullName evidence="4">DUF2563 domain-containing protein</fullName>
    </recommendedName>
</protein>
<keyword evidence="3" id="KW-1185">Reference proteome</keyword>